<comment type="caution">
    <text evidence="2">The sequence shown here is derived from an EMBL/GenBank/DDBJ whole genome shotgun (WGS) entry which is preliminary data.</text>
</comment>
<reference evidence="3" key="1">
    <citation type="journal article" date="2019" name="Int. J. Syst. Evol. Microbiol.">
        <title>The Global Catalogue of Microorganisms (GCM) 10K type strain sequencing project: providing services to taxonomists for standard genome sequencing and annotation.</title>
        <authorList>
            <consortium name="The Broad Institute Genomics Platform"/>
            <consortium name="The Broad Institute Genome Sequencing Center for Infectious Disease"/>
            <person name="Wu L."/>
            <person name="Ma J."/>
        </authorList>
    </citation>
    <scope>NUCLEOTIDE SEQUENCE [LARGE SCALE GENOMIC DNA]</scope>
    <source>
        <strain evidence="3">CGMCC 4.1641</strain>
    </source>
</reference>
<dbReference type="Proteomes" id="UP001595755">
    <property type="component" value="Unassembled WGS sequence"/>
</dbReference>
<feature type="transmembrane region" description="Helical" evidence="1">
    <location>
        <begin position="74"/>
        <end position="91"/>
    </location>
</feature>
<dbReference type="EMBL" id="JBHSED010000015">
    <property type="protein sequence ID" value="MFC4303743.1"/>
    <property type="molecule type" value="Genomic_DNA"/>
</dbReference>
<organism evidence="2 3">
    <name type="scientific">Cohnella boryungensis</name>
    <dbReference type="NCBI Taxonomy" id="768479"/>
    <lineage>
        <taxon>Bacteria</taxon>
        <taxon>Bacillati</taxon>
        <taxon>Bacillota</taxon>
        <taxon>Bacilli</taxon>
        <taxon>Bacillales</taxon>
        <taxon>Paenibacillaceae</taxon>
        <taxon>Cohnella</taxon>
    </lineage>
</organism>
<keyword evidence="1" id="KW-0472">Membrane</keyword>
<keyword evidence="1" id="KW-0812">Transmembrane</keyword>
<keyword evidence="3" id="KW-1185">Reference proteome</keyword>
<evidence type="ECO:0000313" key="3">
    <source>
        <dbReference type="Proteomes" id="UP001595755"/>
    </source>
</evidence>
<feature type="transmembrane region" description="Helical" evidence="1">
    <location>
        <begin position="53"/>
        <end position="68"/>
    </location>
</feature>
<keyword evidence="1" id="KW-1133">Transmembrane helix</keyword>
<name>A0ABV8S9W9_9BACL</name>
<evidence type="ECO:0000313" key="2">
    <source>
        <dbReference type="EMBL" id="MFC4303743.1"/>
    </source>
</evidence>
<accession>A0ABV8S9W9</accession>
<evidence type="ECO:0000256" key="1">
    <source>
        <dbReference type="SAM" id="Phobius"/>
    </source>
</evidence>
<feature type="transmembrane region" description="Helical" evidence="1">
    <location>
        <begin position="7"/>
        <end position="23"/>
    </location>
</feature>
<sequence>MKSGNGLALLLIAFGGLIILGKLGFGLGWLFGLLIPILIILLGVVAWNNGNRLLGGVIAVIGGFVLLGKMSFLFVWIAAIAMIVFGVSMLGRKNRVTRF</sequence>
<gene>
    <name evidence="2" type="ORF">ACFO1S_09845</name>
</gene>
<protein>
    <submittedName>
        <fullName evidence="2">Uncharacterized protein</fullName>
    </submittedName>
</protein>
<dbReference type="RefSeq" id="WP_204603790.1">
    <property type="nucleotide sequence ID" value="NZ_JBHSED010000015.1"/>
</dbReference>
<feature type="transmembrane region" description="Helical" evidence="1">
    <location>
        <begin position="29"/>
        <end position="46"/>
    </location>
</feature>
<proteinExistence type="predicted"/>